<evidence type="ECO:0000313" key="2">
    <source>
        <dbReference type="EMBL" id="VAX10074.1"/>
    </source>
</evidence>
<dbReference type="Pfam" id="PF04246">
    <property type="entry name" value="RseC_MucC"/>
    <property type="match status" value="1"/>
</dbReference>
<sequence length="169" mass="18392">MSEAMIEESGTVIAIDGAFVEIEIQLRSSCGHCQVSDSCGTSVLASLFNQRRNTVRLLNHFDSSVGDEVIIGITESVLLSAALMAYMLPLLLMIVFASFSALYGFSDGINFIFGMLGLFMGMTISKRIMAGKNCLENSAANLKGRAHKGLSPWNIVLLRKANYLNIKMD</sequence>
<feature type="transmembrane region" description="Helical" evidence="1">
    <location>
        <begin position="77"/>
        <end position="102"/>
    </location>
</feature>
<dbReference type="AlphaFoldDB" id="A0A3B1BDQ6"/>
<evidence type="ECO:0008006" key="3">
    <source>
        <dbReference type="Google" id="ProtNLM"/>
    </source>
</evidence>
<dbReference type="PANTHER" id="PTHR35867">
    <property type="entry name" value="PROTEIN RSEC"/>
    <property type="match status" value="1"/>
</dbReference>
<protein>
    <recommendedName>
        <fullName evidence="3">Sigma factor RpoE regulatory protein RseC</fullName>
    </recommendedName>
</protein>
<proteinExistence type="predicted"/>
<organism evidence="2">
    <name type="scientific">hydrothermal vent metagenome</name>
    <dbReference type="NCBI Taxonomy" id="652676"/>
    <lineage>
        <taxon>unclassified sequences</taxon>
        <taxon>metagenomes</taxon>
        <taxon>ecological metagenomes</taxon>
    </lineage>
</organism>
<dbReference type="InterPro" id="IPR007359">
    <property type="entry name" value="SigmaE_reg_RseC_MucC"/>
</dbReference>
<dbReference type="PANTHER" id="PTHR35867:SF1">
    <property type="entry name" value="PROTEIN RSEC"/>
    <property type="match status" value="1"/>
</dbReference>
<feature type="transmembrane region" description="Helical" evidence="1">
    <location>
        <begin position="108"/>
        <end position="125"/>
    </location>
</feature>
<keyword evidence="1" id="KW-0812">Transmembrane</keyword>
<evidence type="ECO:0000256" key="1">
    <source>
        <dbReference type="SAM" id="Phobius"/>
    </source>
</evidence>
<keyword evidence="1" id="KW-0472">Membrane</keyword>
<name>A0A3B1BDQ6_9ZZZZ</name>
<reference evidence="2" key="1">
    <citation type="submission" date="2018-06" db="EMBL/GenBank/DDBJ databases">
        <authorList>
            <person name="Zhirakovskaya E."/>
        </authorList>
    </citation>
    <scope>NUCLEOTIDE SEQUENCE</scope>
</reference>
<accession>A0A3B1BDQ6</accession>
<keyword evidence="1" id="KW-1133">Transmembrane helix</keyword>
<gene>
    <name evidence="2" type="ORF">MNBD_GAMMA25-1751</name>
</gene>
<dbReference type="EMBL" id="UOFY01000045">
    <property type="protein sequence ID" value="VAX10074.1"/>
    <property type="molecule type" value="Genomic_DNA"/>
</dbReference>